<dbReference type="GO" id="GO:0012505">
    <property type="term" value="C:endomembrane system"/>
    <property type="evidence" value="ECO:0007669"/>
    <property type="project" value="UniProtKB-SubCell"/>
</dbReference>
<evidence type="ECO:0000256" key="4">
    <source>
        <dbReference type="ARBA" id="ARBA00023136"/>
    </source>
</evidence>
<dbReference type="GO" id="GO:0005384">
    <property type="term" value="F:manganese ion transmembrane transporter activity"/>
    <property type="evidence" value="ECO:0007669"/>
    <property type="project" value="InterPro"/>
</dbReference>
<keyword evidence="4 5" id="KW-0472">Membrane</keyword>
<name>A0A1F6BLT2_9BACT</name>
<organism evidence="6 7">
    <name type="scientific">Candidatus Jorgensenbacteria bacterium GWA1_54_12</name>
    <dbReference type="NCBI Taxonomy" id="1798468"/>
    <lineage>
        <taxon>Bacteria</taxon>
        <taxon>Candidatus Joergenseniibacteriota</taxon>
    </lineage>
</organism>
<evidence type="ECO:0000256" key="1">
    <source>
        <dbReference type="ARBA" id="ARBA00004127"/>
    </source>
</evidence>
<feature type="transmembrane region" description="Helical" evidence="5">
    <location>
        <begin position="144"/>
        <end position="164"/>
    </location>
</feature>
<dbReference type="EMBL" id="MFKH01000001">
    <property type="protein sequence ID" value="OGG37813.1"/>
    <property type="molecule type" value="Genomic_DNA"/>
</dbReference>
<evidence type="ECO:0000256" key="3">
    <source>
        <dbReference type="ARBA" id="ARBA00022989"/>
    </source>
</evidence>
<comment type="caution">
    <text evidence="6">The sequence shown here is derived from an EMBL/GenBank/DDBJ whole genome shotgun (WGS) entry which is preliminary data.</text>
</comment>
<feature type="transmembrane region" description="Helical" evidence="5">
    <location>
        <begin position="43"/>
        <end position="63"/>
    </location>
</feature>
<dbReference type="Pfam" id="PF01988">
    <property type="entry name" value="VIT1"/>
    <property type="match status" value="2"/>
</dbReference>
<evidence type="ECO:0008006" key="8">
    <source>
        <dbReference type="Google" id="ProtNLM"/>
    </source>
</evidence>
<keyword evidence="3 5" id="KW-1133">Transmembrane helix</keyword>
<gene>
    <name evidence="6" type="ORF">A2110_01850</name>
</gene>
<dbReference type="GO" id="GO:0030026">
    <property type="term" value="P:intracellular manganese ion homeostasis"/>
    <property type="evidence" value="ECO:0007669"/>
    <property type="project" value="InterPro"/>
</dbReference>
<feature type="transmembrane region" description="Helical" evidence="5">
    <location>
        <begin position="112"/>
        <end position="132"/>
    </location>
</feature>
<reference evidence="6 7" key="1">
    <citation type="journal article" date="2016" name="Nat. Commun.">
        <title>Thousands of microbial genomes shed light on interconnected biogeochemical processes in an aquifer system.</title>
        <authorList>
            <person name="Anantharaman K."/>
            <person name="Brown C.T."/>
            <person name="Hug L.A."/>
            <person name="Sharon I."/>
            <person name="Castelle C.J."/>
            <person name="Probst A.J."/>
            <person name="Thomas B.C."/>
            <person name="Singh A."/>
            <person name="Wilkins M.J."/>
            <person name="Karaoz U."/>
            <person name="Brodie E.L."/>
            <person name="Williams K.H."/>
            <person name="Hubbard S.S."/>
            <person name="Banfield J.F."/>
        </authorList>
    </citation>
    <scope>NUCLEOTIDE SEQUENCE [LARGE SCALE GENOMIC DNA]</scope>
</reference>
<evidence type="ECO:0000313" key="6">
    <source>
        <dbReference type="EMBL" id="OGG37813.1"/>
    </source>
</evidence>
<evidence type="ECO:0000256" key="5">
    <source>
        <dbReference type="SAM" id="Phobius"/>
    </source>
</evidence>
<protein>
    <recommendedName>
        <fullName evidence="8">VIT family protein</fullName>
    </recommendedName>
</protein>
<accession>A0A1F6BLT2</accession>
<evidence type="ECO:0000313" key="7">
    <source>
        <dbReference type="Proteomes" id="UP000176273"/>
    </source>
</evidence>
<evidence type="ECO:0000256" key="2">
    <source>
        <dbReference type="ARBA" id="ARBA00022692"/>
    </source>
</evidence>
<keyword evidence="2 5" id="KW-0812">Transmembrane</keyword>
<dbReference type="AlphaFoldDB" id="A0A1F6BLT2"/>
<dbReference type="CDD" id="cd01059">
    <property type="entry name" value="CCC1_like"/>
    <property type="match status" value="1"/>
</dbReference>
<dbReference type="STRING" id="1798468.A2110_01850"/>
<dbReference type="Proteomes" id="UP000176273">
    <property type="component" value="Unassembled WGS sequence"/>
</dbReference>
<comment type="subcellular location">
    <subcellularLocation>
        <location evidence="1">Endomembrane system</location>
        <topology evidence="1">Multi-pass membrane protein</topology>
    </subcellularLocation>
</comment>
<feature type="transmembrane region" description="Helical" evidence="5">
    <location>
        <begin position="21"/>
        <end position="37"/>
    </location>
</feature>
<feature type="transmembrane region" description="Helical" evidence="5">
    <location>
        <begin position="83"/>
        <end position="106"/>
    </location>
</feature>
<dbReference type="PANTHER" id="PTHR31851">
    <property type="entry name" value="FE(2+)/MN(2+) TRANSPORTER PCL1"/>
    <property type="match status" value="1"/>
</dbReference>
<sequence>MRRNPSAVSYFRNFIFGVEDSLVSTVGLLSGIAIAHIPRETIFLTGLILIFVEAFSMAAGTFLSEYSAEEYARGAEHSAKGNFVSGAVMFFSYFVSGFVPLVPYAVWPVKTALVFSILFSVIALFTLGIIGAKMSGTHFVKNGLRMAAIGSAAIIVGLVAGILLR</sequence>
<proteinExistence type="predicted"/>
<dbReference type="InterPro" id="IPR008217">
    <property type="entry name" value="Ccc1_fam"/>
</dbReference>